<feature type="transmembrane region" description="Helical" evidence="7">
    <location>
        <begin position="404"/>
        <end position="425"/>
    </location>
</feature>
<dbReference type="PIRSF" id="PIRSF006060">
    <property type="entry name" value="AA_transporter"/>
    <property type="match status" value="1"/>
</dbReference>
<evidence type="ECO:0000256" key="1">
    <source>
        <dbReference type="ARBA" id="ARBA00004141"/>
    </source>
</evidence>
<evidence type="ECO:0000256" key="3">
    <source>
        <dbReference type="ARBA" id="ARBA00022692"/>
    </source>
</evidence>
<feature type="transmembrane region" description="Helical" evidence="7">
    <location>
        <begin position="291"/>
        <end position="313"/>
    </location>
</feature>
<name>A0ABM9N2V8_9LACO</name>
<dbReference type="EMBL" id="CAWVOH010000001">
    <property type="protein sequence ID" value="CAK8053476.1"/>
    <property type="molecule type" value="Genomic_DNA"/>
</dbReference>
<protein>
    <submittedName>
        <fullName evidence="9">Amino acid permease (LysP)</fullName>
    </submittedName>
</protein>
<feature type="transmembrane region" description="Helical" evidence="7">
    <location>
        <begin position="243"/>
        <end position="262"/>
    </location>
</feature>
<dbReference type="Proteomes" id="UP001314241">
    <property type="component" value="Unassembled WGS sequence"/>
</dbReference>
<keyword evidence="10" id="KW-1185">Reference proteome</keyword>
<feature type="transmembrane region" description="Helical" evidence="7">
    <location>
        <begin position="17"/>
        <end position="38"/>
    </location>
</feature>
<dbReference type="RefSeq" id="WP_349641044.1">
    <property type="nucleotide sequence ID" value="NZ_CAWVOH010000001.1"/>
</dbReference>
<comment type="caution">
    <text evidence="9">The sequence shown here is derived from an EMBL/GenBank/DDBJ whole genome shotgun (WGS) entry which is preliminary data.</text>
</comment>
<organism evidence="9 10">
    <name type="scientific">Eupransor demetentiae</name>
    <dbReference type="NCBI Taxonomy" id="3109584"/>
    <lineage>
        <taxon>Bacteria</taxon>
        <taxon>Bacillati</taxon>
        <taxon>Bacillota</taxon>
        <taxon>Bacilli</taxon>
        <taxon>Lactobacillales</taxon>
        <taxon>Lactobacillaceae</taxon>
        <taxon>Eupransor</taxon>
    </lineage>
</organism>
<feature type="transmembrane region" description="Helical" evidence="7">
    <location>
        <begin position="362"/>
        <end position="383"/>
    </location>
</feature>
<accession>A0ABM9N2V8</accession>
<gene>
    <name evidence="9" type="ORF">R54876_GBNLAHCA_00031</name>
</gene>
<evidence type="ECO:0000256" key="6">
    <source>
        <dbReference type="ARBA" id="ARBA00023136"/>
    </source>
</evidence>
<comment type="subcellular location">
    <subcellularLocation>
        <location evidence="1">Membrane</location>
        <topology evidence="1">Multi-pass membrane protein</topology>
    </subcellularLocation>
</comment>
<keyword evidence="5 7" id="KW-1133">Transmembrane helix</keyword>
<evidence type="ECO:0000256" key="4">
    <source>
        <dbReference type="ARBA" id="ARBA00022970"/>
    </source>
</evidence>
<evidence type="ECO:0000256" key="5">
    <source>
        <dbReference type="ARBA" id="ARBA00022989"/>
    </source>
</evidence>
<feature type="transmembrane region" description="Helical" evidence="7">
    <location>
        <begin position="431"/>
        <end position="449"/>
    </location>
</feature>
<feature type="transmembrane region" description="Helical" evidence="7">
    <location>
        <begin position="200"/>
        <end position="222"/>
    </location>
</feature>
<evidence type="ECO:0000259" key="8">
    <source>
        <dbReference type="Pfam" id="PF00324"/>
    </source>
</evidence>
<evidence type="ECO:0000256" key="7">
    <source>
        <dbReference type="SAM" id="Phobius"/>
    </source>
</evidence>
<dbReference type="Pfam" id="PF00324">
    <property type="entry name" value="AA_permease"/>
    <property type="match status" value="1"/>
</dbReference>
<feature type="transmembrane region" description="Helical" evidence="7">
    <location>
        <begin position="44"/>
        <end position="64"/>
    </location>
</feature>
<feature type="transmembrane region" description="Helical" evidence="7">
    <location>
        <begin position="84"/>
        <end position="104"/>
    </location>
</feature>
<keyword evidence="2" id="KW-0813">Transport</keyword>
<proteinExistence type="predicted"/>
<evidence type="ECO:0000313" key="10">
    <source>
        <dbReference type="Proteomes" id="UP001314241"/>
    </source>
</evidence>
<dbReference type="PANTHER" id="PTHR43495:SF5">
    <property type="entry name" value="GAMMA-AMINOBUTYRIC ACID PERMEASE"/>
    <property type="match status" value="1"/>
</dbReference>
<feature type="transmembrane region" description="Helical" evidence="7">
    <location>
        <begin position="333"/>
        <end position="356"/>
    </location>
</feature>
<dbReference type="InterPro" id="IPR004841">
    <property type="entry name" value="AA-permease/SLC12A_dom"/>
</dbReference>
<dbReference type="Gene3D" id="1.20.1740.10">
    <property type="entry name" value="Amino acid/polyamine transporter I"/>
    <property type="match status" value="1"/>
</dbReference>
<feature type="transmembrane region" description="Helical" evidence="7">
    <location>
        <begin position="159"/>
        <end position="180"/>
    </location>
</feature>
<feature type="domain" description="Amino acid permease/ SLC12A" evidence="8">
    <location>
        <begin position="16"/>
        <end position="454"/>
    </location>
</feature>
<sequence>MAEAETKLNHSMNTNHLIALSLGGVIGTGIFMSPGYFIKTAGPLGTIGAYLIGALLVTLVMMCLSELSVYMPTTGAFHDYATKFINPGVGFVVAWLYWLTWTIALGSNLLSMSILTQRWLPSISVWEISLVYGAIILVLNLFNLAWFNKSEAVTSWIKTIALLVFIIIGLLMVFRVVPVHHLQTLPDFRELTRQGWLPHGWGPIIATVLTANFAYSGTEMIGVAAGETKNPAKMVPQAIKRTLIILIVLFIGAIVVMGSLLAPSDKALVTSPFVEILNQASIPYAADVMNAVLIITLFSASNAGVYAASRMIWSLANQGQIAKRWGRLTKHGLPVYGLLLTMLGGALSLLSCVYSAQALYLALTALSAFAVVGVWLVIGWSQLNFRKHFLQEHSLSELKYRAPWYPVLPWLVIIFCLVSMVGIGFDPDQRIALIIGFPFSLIVYAYYQFRHRSSKKGN</sequence>
<evidence type="ECO:0000313" key="9">
    <source>
        <dbReference type="EMBL" id="CAK8053476.1"/>
    </source>
</evidence>
<keyword evidence="4" id="KW-0029">Amino-acid transport</keyword>
<reference evidence="9 10" key="1">
    <citation type="submission" date="2024-01" db="EMBL/GenBank/DDBJ databases">
        <authorList>
            <person name="Botero Cardona J."/>
        </authorList>
    </citation>
    <scope>NUCLEOTIDE SEQUENCE [LARGE SCALE GENOMIC DNA]</scope>
    <source>
        <strain evidence="9 10">LMG 33000</strain>
    </source>
</reference>
<feature type="transmembrane region" description="Helical" evidence="7">
    <location>
        <begin position="124"/>
        <end position="147"/>
    </location>
</feature>
<dbReference type="PANTHER" id="PTHR43495">
    <property type="entry name" value="GABA PERMEASE"/>
    <property type="match status" value="1"/>
</dbReference>
<keyword evidence="3 7" id="KW-0812">Transmembrane</keyword>
<evidence type="ECO:0000256" key="2">
    <source>
        <dbReference type="ARBA" id="ARBA00022448"/>
    </source>
</evidence>
<keyword evidence="6 7" id="KW-0472">Membrane</keyword>